<evidence type="ECO:0000259" key="3">
    <source>
        <dbReference type="Pfam" id="PF02230"/>
    </source>
</evidence>
<evidence type="ECO:0000313" key="5">
    <source>
        <dbReference type="Proteomes" id="UP000628840"/>
    </source>
</evidence>
<dbReference type="RefSeq" id="WP_188884422.1">
    <property type="nucleotide sequence ID" value="NZ_BMPF01000006.1"/>
</dbReference>
<keyword evidence="5" id="KW-1185">Reference proteome</keyword>
<evidence type="ECO:0000256" key="2">
    <source>
        <dbReference type="ARBA" id="ARBA00022801"/>
    </source>
</evidence>
<dbReference type="Proteomes" id="UP000628840">
    <property type="component" value="Unassembled WGS sequence"/>
</dbReference>
<gene>
    <name evidence="4" type="ORF">GCM10009037_29270</name>
</gene>
<keyword evidence="2" id="KW-0378">Hydrolase</keyword>
<protein>
    <submittedName>
        <fullName evidence="4">Phospholipase/carboxylesterase</fullName>
    </submittedName>
</protein>
<comment type="similarity">
    <text evidence="1">Belongs to the AB hydrolase superfamily. AB hydrolase 2 family.</text>
</comment>
<dbReference type="PANTHER" id="PTHR10655:SF17">
    <property type="entry name" value="LYSOPHOSPHOLIPASE-LIKE PROTEIN 1"/>
    <property type="match status" value="1"/>
</dbReference>
<dbReference type="InterPro" id="IPR050565">
    <property type="entry name" value="LYPA1-2/EST-like"/>
</dbReference>
<feature type="domain" description="Phospholipase/carboxylesterase/thioesterase" evidence="3">
    <location>
        <begin position="32"/>
        <end position="214"/>
    </location>
</feature>
<dbReference type="PANTHER" id="PTHR10655">
    <property type="entry name" value="LYSOPHOSPHOLIPASE-RELATED"/>
    <property type="match status" value="1"/>
</dbReference>
<organism evidence="4 5">
    <name type="scientific">Halarchaeum grantii</name>
    <dbReference type="NCBI Taxonomy" id="1193105"/>
    <lineage>
        <taxon>Archaea</taxon>
        <taxon>Methanobacteriati</taxon>
        <taxon>Methanobacteriota</taxon>
        <taxon>Stenosarchaea group</taxon>
        <taxon>Halobacteria</taxon>
        <taxon>Halobacteriales</taxon>
        <taxon>Halobacteriaceae</taxon>
    </lineage>
</organism>
<dbReference type="Gene3D" id="3.40.50.1820">
    <property type="entry name" value="alpha/beta hydrolase"/>
    <property type="match status" value="1"/>
</dbReference>
<dbReference type="GO" id="GO:0016787">
    <property type="term" value="F:hydrolase activity"/>
    <property type="evidence" value="ECO:0007669"/>
    <property type="project" value="UniProtKB-KW"/>
</dbReference>
<evidence type="ECO:0000256" key="1">
    <source>
        <dbReference type="ARBA" id="ARBA00006499"/>
    </source>
</evidence>
<evidence type="ECO:0000313" key="4">
    <source>
        <dbReference type="EMBL" id="GGL43963.1"/>
    </source>
</evidence>
<sequence>MSERFLPTTPEDPHRDQPLVTSGAPLPAAEVGVILLHGRGESATSITRIAEEFYRHGVAFLAPQAAKYTWYPHAYEAPVDANEPWLTSGVDAVARAVDTAGDAGLSPETLVVFGFSQGACLAAEFLRRRPRRYGGAFVLAGALPGGDACEVAGSLDGTPVFCGVGENDPEVSVDAVERTGDALAELGADVTLETYPDAPHRITDGEMAAVEARLDDLLEK</sequence>
<dbReference type="SUPFAM" id="SSF53474">
    <property type="entry name" value="alpha/beta-Hydrolases"/>
    <property type="match status" value="1"/>
</dbReference>
<dbReference type="InterPro" id="IPR003140">
    <property type="entry name" value="PLipase/COase/thioEstase"/>
</dbReference>
<dbReference type="OrthoDB" id="203477at2157"/>
<reference evidence="4 5" key="1">
    <citation type="journal article" date="2019" name="Int. J. Syst. Evol. Microbiol.">
        <title>The Global Catalogue of Microorganisms (GCM) 10K type strain sequencing project: providing services to taxonomists for standard genome sequencing and annotation.</title>
        <authorList>
            <consortium name="The Broad Institute Genomics Platform"/>
            <consortium name="The Broad Institute Genome Sequencing Center for Infectious Disease"/>
            <person name="Wu L."/>
            <person name="Ma J."/>
        </authorList>
    </citation>
    <scope>NUCLEOTIDE SEQUENCE [LARGE SCALE GENOMIC DNA]</scope>
    <source>
        <strain evidence="4 5">JCM 19585</strain>
    </source>
</reference>
<dbReference type="AlphaFoldDB" id="A0A830F6H5"/>
<dbReference type="Pfam" id="PF02230">
    <property type="entry name" value="Abhydrolase_2"/>
    <property type="match status" value="1"/>
</dbReference>
<dbReference type="EMBL" id="BMPF01000006">
    <property type="protein sequence ID" value="GGL43963.1"/>
    <property type="molecule type" value="Genomic_DNA"/>
</dbReference>
<dbReference type="InterPro" id="IPR029058">
    <property type="entry name" value="AB_hydrolase_fold"/>
</dbReference>
<proteinExistence type="inferred from homology"/>
<name>A0A830F6H5_9EURY</name>
<comment type="caution">
    <text evidence="4">The sequence shown here is derived from an EMBL/GenBank/DDBJ whole genome shotgun (WGS) entry which is preliminary data.</text>
</comment>
<accession>A0A830F6H5</accession>